<comment type="similarity">
    <text evidence="2">Belongs to the TsaE family.</text>
</comment>
<evidence type="ECO:0000256" key="6">
    <source>
        <dbReference type="ARBA" id="ARBA00022723"/>
    </source>
</evidence>
<accession>A0A1F4VKR6</accession>
<protein>
    <recommendedName>
        <fullName evidence="3">tRNA threonylcarbamoyladenosine biosynthesis protein TsaE</fullName>
    </recommendedName>
    <alternativeName>
        <fullName evidence="10">t(6)A37 threonylcarbamoyladenosine biosynthesis protein TsaE</fullName>
    </alternativeName>
</protein>
<dbReference type="GO" id="GO:0005737">
    <property type="term" value="C:cytoplasm"/>
    <property type="evidence" value="ECO:0007669"/>
    <property type="project" value="UniProtKB-SubCell"/>
</dbReference>
<keyword evidence="4" id="KW-0963">Cytoplasm</keyword>
<keyword evidence="9" id="KW-0460">Magnesium</keyword>
<name>A0A1F4VKR6_UNCKA</name>
<comment type="caution">
    <text evidence="11">The sequence shown here is derived from an EMBL/GenBank/DDBJ whole genome shotgun (WGS) entry which is preliminary data.</text>
</comment>
<evidence type="ECO:0000256" key="5">
    <source>
        <dbReference type="ARBA" id="ARBA00022694"/>
    </source>
</evidence>
<dbReference type="GO" id="GO:0005524">
    <property type="term" value="F:ATP binding"/>
    <property type="evidence" value="ECO:0007669"/>
    <property type="project" value="UniProtKB-KW"/>
</dbReference>
<dbReference type="GO" id="GO:0046872">
    <property type="term" value="F:metal ion binding"/>
    <property type="evidence" value="ECO:0007669"/>
    <property type="project" value="UniProtKB-KW"/>
</dbReference>
<dbReference type="Gene3D" id="3.40.50.300">
    <property type="entry name" value="P-loop containing nucleotide triphosphate hydrolases"/>
    <property type="match status" value="1"/>
</dbReference>
<dbReference type="Proteomes" id="UP000177763">
    <property type="component" value="Unassembled WGS sequence"/>
</dbReference>
<dbReference type="GO" id="GO:0002949">
    <property type="term" value="P:tRNA threonylcarbamoyladenosine modification"/>
    <property type="evidence" value="ECO:0007669"/>
    <property type="project" value="InterPro"/>
</dbReference>
<evidence type="ECO:0000256" key="10">
    <source>
        <dbReference type="ARBA" id="ARBA00032441"/>
    </source>
</evidence>
<dbReference type="SUPFAM" id="SSF52540">
    <property type="entry name" value="P-loop containing nucleoside triphosphate hydrolases"/>
    <property type="match status" value="1"/>
</dbReference>
<proteinExistence type="inferred from homology"/>
<keyword evidence="6" id="KW-0479">Metal-binding</keyword>
<keyword evidence="7" id="KW-0547">Nucleotide-binding</keyword>
<dbReference type="EMBL" id="MEVN01000003">
    <property type="protein sequence ID" value="OGC57877.1"/>
    <property type="molecule type" value="Genomic_DNA"/>
</dbReference>
<keyword evidence="8" id="KW-0067">ATP-binding</keyword>
<evidence type="ECO:0000256" key="4">
    <source>
        <dbReference type="ARBA" id="ARBA00022490"/>
    </source>
</evidence>
<keyword evidence="11" id="KW-0808">Transferase</keyword>
<evidence type="ECO:0000256" key="8">
    <source>
        <dbReference type="ARBA" id="ARBA00022840"/>
    </source>
</evidence>
<evidence type="ECO:0000256" key="7">
    <source>
        <dbReference type="ARBA" id="ARBA00022741"/>
    </source>
</evidence>
<evidence type="ECO:0000313" key="11">
    <source>
        <dbReference type="EMBL" id="OGC57877.1"/>
    </source>
</evidence>
<sequence>MEVLSCSTKDTKELAGTIAKKLKKGDTLALYGELGSGKTTFVRYLVEALGICSRVQSPTFVLHRKYGFINHLDLYRLKSVVEAKNLGIEDILRDKDFVTIIEWPKLIEELFSDRTICINFEHIGENERKITIHNFN</sequence>
<evidence type="ECO:0000256" key="9">
    <source>
        <dbReference type="ARBA" id="ARBA00022842"/>
    </source>
</evidence>
<dbReference type="InterPro" id="IPR027417">
    <property type="entry name" value="P-loop_NTPase"/>
</dbReference>
<reference evidence="11 12" key="1">
    <citation type="journal article" date="2016" name="Nat. Commun.">
        <title>Thousands of microbial genomes shed light on interconnected biogeochemical processes in an aquifer system.</title>
        <authorList>
            <person name="Anantharaman K."/>
            <person name="Brown C.T."/>
            <person name="Hug L.A."/>
            <person name="Sharon I."/>
            <person name="Castelle C.J."/>
            <person name="Probst A.J."/>
            <person name="Thomas B.C."/>
            <person name="Singh A."/>
            <person name="Wilkins M.J."/>
            <person name="Karaoz U."/>
            <person name="Brodie E.L."/>
            <person name="Williams K.H."/>
            <person name="Hubbard S.S."/>
            <person name="Banfield J.F."/>
        </authorList>
    </citation>
    <scope>NUCLEOTIDE SEQUENCE [LARGE SCALE GENOMIC DNA]</scope>
</reference>
<dbReference type="AlphaFoldDB" id="A0A1F4VKR6"/>
<evidence type="ECO:0000256" key="3">
    <source>
        <dbReference type="ARBA" id="ARBA00019010"/>
    </source>
</evidence>
<dbReference type="Pfam" id="PF02367">
    <property type="entry name" value="TsaE"/>
    <property type="match status" value="1"/>
</dbReference>
<dbReference type="PANTHER" id="PTHR33540:SF2">
    <property type="entry name" value="TRNA THREONYLCARBAMOYLADENOSINE BIOSYNTHESIS PROTEIN TSAE"/>
    <property type="match status" value="1"/>
</dbReference>
<comment type="subcellular location">
    <subcellularLocation>
        <location evidence="1">Cytoplasm</location>
    </subcellularLocation>
</comment>
<dbReference type="NCBIfam" id="TIGR00150">
    <property type="entry name" value="T6A_YjeE"/>
    <property type="match status" value="1"/>
</dbReference>
<evidence type="ECO:0000256" key="1">
    <source>
        <dbReference type="ARBA" id="ARBA00004496"/>
    </source>
</evidence>
<evidence type="ECO:0000313" key="12">
    <source>
        <dbReference type="Proteomes" id="UP000177763"/>
    </source>
</evidence>
<evidence type="ECO:0000256" key="2">
    <source>
        <dbReference type="ARBA" id="ARBA00007599"/>
    </source>
</evidence>
<dbReference type="GO" id="GO:0016740">
    <property type="term" value="F:transferase activity"/>
    <property type="evidence" value="ECO:0007669"/>
    <property type="project" value="UniProtKB-KW"/>
</dbReference>
<dbReference type="STRING" id="1802630.A3H26_03525"/>
<organism evidence="11 12">
    <name type="scientific">candidate division WWE3 bacterium RIFCSPLOWO2_12_FULL_36_10</name>
    <dbReference type="NCBI Taxonomy" id="1802630"/>
    <lineage>
        <taxon>Bacteria</taxon>
        <taxon>Katanobacteria</taxon>
    </lineage>
</organism>
<dbReference type="InterPro" id="IPR003442">
    <property type="entry name" value="T6A_TsaE"/>
</dbReference>
<gene>
    <name evidence="11" type="ORF">A3H26_03525</name>
</gene>
<dbReference type="PANTHER" id="PTHR33540">
    <property type="entry name" value="TRNA THREONYLCARBAMOYLADENOSINE BIOSYNTHESIS PROTEIN TSAE"/>
    <property type="match status" value="1"/>
</dbReference>
<keyword evidence="5" id="KW-0819">tRNA processing</keyword>